<dbReference type="Pfam" id="PF00052">
    <property type="entry name" value="Laminin_B"/>
    <property type="match status" value="1"/>
</dbReference>
<dbReference type="InterPro" id="IPR056863">
    <property type="entry name" value="LMN_ATRN_NET-like_EGF"/>
</dbReference>
<evidence type="ECO:0000256" key="7">
    <source>
        <dbReference type="PROSITE-ProRule" id="PRU00460"/>
    </source>
</evidence>
<dbReference type="PROSITE" id="PS01248">
    <property type="entry name" value="EGF_LAM_1"/>
    <property type="match status" value="2"/>
</dbReference>
<feature type="domain" description="Laminin EGF-like" evidence="10">
    <location>
        <begin position="448"/>
        <end position="500"/>
    </location>
</feature>
<gene>
    <name evidence="13" type="ORF">CAUJ_LOCUS15220</name>
</gene>
<dbReference type="FunFam" id="2.10.25.10:FF:000051">
    <property type="entry name" value="Laminin subunit alpha 4"/>
    <property type="match status" value="1"/>
</dbReference>
<feature type="disulfide bond" evidence="7">
    <location>
        <begin position="857"/>
        <end position="866"/>
    </location>
</feature>
<dbReference type="FunFam" id="2.60.120.260:FF:000018">
    <property type="entry name" value="Laminin subunit gamma 1"/>
    <property type="match status" value="1"/>
</dbReference>
<feature type="disulfide bond" evidence="7">
    <location>
        <begin position="992"/>
        <end position="1004"/>
    </location>
</feature>
<dbReference type="FunFam" id="2.10.25.10:FF:000105">
    <property type="entry name" value="laminin subunit gamma-1"/>
    <property type="match status" value="2"/>
</dbReference>
<feature type="coiled-coil region" evidence="8">
    <location>
        <begin position="1342"/>
        <end position="1512"/>
    </location>
</feature>
<evidence type="ECO:0000256" key="2">
    <source>
        <dbReference type="ARBA" id="ARBA00022737"/>
    </source>
</evidence>
<dbReference type="EMBL" id="CAJGYM010000166">
    <property type="protein sequence ID" value="CAD6199317.1"/>
    <property type="molecule type" value="Genomic_DNA"/>
</dbReference>
<dbReference type="FunFam" id="2.10.25.10:FF:000242">
    <property type="entry name" value="Laminin subunit alpha 1"/>
    <property type="match status" value="1"/>
</dbReference>
<dbReference type="GO" id="GO:0040017">
    <property type="term" value="P:positive regulation of locomotion"/>
    <property type="evidence" value="ECO:0007669"/>
    <property type="project" value="UniProtKB-ARBA"/>
</dbReference>
<dbReference type="PRINTS" id="PR00011">
    <property type="entry name" value="EGFLAMININ"/>
</dbReference>
<feature type="disulfide bond" evidence="7">
    <location>
        <begin position="994"/>
        <end position="1011"/>
    </location>
</feature>
<feature type="disulfide bond" evidence="7">
    <location>
        <begin position="401"/>
        <end position="413"/>
    </location>
</feature>
<evidence type="ECO:0000256" key="8">
    <source>
        <dbReference type="SAM" id="Coils"/>
    </source>
</evidence>
<dbReference type="InterPro" id="IPR000742">
    <property type="entry name" value="EGF"/>
</dbReference>
<keyword evidence="3 7" id="KW-1015">Disulfide bond</keyword>
<evidence type="ECO:0000259" key="12">
    <source>
        <dbReference type="PROSITE" id="PS51117"/>
    </source>
</evidence>
<dbReference type="InterPro" id="IPR050440">
    <property type="entry name" value="Laminin/Netrin_ECM"/>
</dbReference>
<feature type="coiled-coil region" evidence="8">
    <location>
        <begin position="1559"/>
        <end position="1630"/>
    </location>
</feature>
<dbReference type="PANTHER" id="PTHR10574:SF435">
    <property type="entry name" value="LAMININ SUBUNIT GAMMA-1"/>
    <property type="match status" value="1"/>
</dbReference>
<keyword evidence="2" id="KW-0677">Repeat</keyword>
<dbReference type="CDD" id="cd00055">
    <property type="entry name" value="EGF_Lam"/>
    <property type="match status" value="9"/>
</dbReference>
<dbReference type="PROSITE" id="PS51117">
    <property type="entry name" value="LAMININ_NTER"/>
    <property type="match status" value="1"/>
</dbReference>
<dbReference type="FunFam" id="2.10.25.10:FF:000388">
    <property type="entry name" value="Laminin subunit alpha"/>
    <property type="match status" value="1"/>
</dbReference>
<evidence type="ECO:0000256" key="1">
    <source>
        <dbReference type="ARBA" id="ARBA00022729"/>
    </source>
</evidence>
<feature type="domain" description="Laminin N-terminal" evidence="12">
    <location>
        <begin position="44"/>
        <end position="284"/>
    </location>
</feature>
<feature type="disulfide bond" evidence="7">
    <location>
        <begin position="421"/>
        <end position="430"/>
    </location>
</feature>
<dbReference type="GO" id="GO:0009887">
    <property type="term" value="P:animal organ morphogenesis"/>
    <property type="evidence" value="ECO:0007669"/>
    <property type="project" value="TreeGrafter"/>
</dbReference>
<evidence type="ECO:0000256" key="9">
    <source>
        <dbReference type="SAM" id="SignalP"/>
    </source>
</evidence>
<dbReference type="Pfam" id="PF24973">
    <property type="entry name" value="EGF_LMN_ATRN"/>
    <property type="match status" value="1"/>
</dbReference>
<evidence type="ECO:0000256" key="6">
    <source>
        <dbReference type="ARBA" id="ARBA00065619"/>
    </source>
</evidence>
<feature type="disulfide bond" evidence="7">
    <location>
        <begin position="965"/>
        <end position="974"/>
    </location>
</feature>
<accession>A0A8S1HY00</accession>
<dbReference type="GO" id="GO:0009888">
    <property type="term" value="P:tissue development"/>
    <property type="evidence" value="ECO:0007669"/>
    <property type="project" value="TreeGrafter"/>
</dbReference>
<dbReference type="Gene3D" id="2.10.25.10">
    <property type="entry name" value="Laminin"/>
    <property type="match status" value="9"/>
</dbReference>
<keyword evidence="1 9" id="KW-0732">Signal</keyword>
<keyword evidence="14" id="KW-1185">Reference proteome</keyword>
<feature type="disulfide bond" evidence="7">
    <location>
        <begin position="471"/>
        <end position="480"/>
    </location>
</feature>
<dbReference type="SMART" id="SM00281">
    <property type="entry name" value="LamB"/>
    <property type="match status" value="1"/>
</dbReference>
<feature type="disulfide bond" evidence="7">
    <location>
        <begin position="752"/>
        <end position="761"/>
    </location>
</feature>
<evidence type="ECO:0000256" key="5">
    <source>
        <dbReference type="ARBA" id="ARBA00023292"/>
    </source>
</evidence>
<dbReference type="Pfam" id="PF00053">
    <property type="entry name" value="EGF_laminin"/>
    <property type="match status" value="10"/>
</dbReference>
<feature type="domain" description="Laminin EGF-like" evidence="10">
    <location>
        <begin position="992"/>
        <end position="1038"/>
    </location>
</feature>
<keyword evidence="8" id="KW-0175">Coiled coil</keyword>
<dbReference type="PANTHER" id="PTHR10574">
    <property type="entry name" value="NETRIN/LAMININ-RELATED"/>
    <property type="match status" value="1"/>
</dbReference>
<feature type="domain" description="Laminin EGF-like" evidence="10">
    <location>
        <begin position="401"/>
        <end position="447"/>
    </location>
</feature>
<dbReference type="InterPro" id="IPR000034">
    <property type="entry name" value="Laminin_IV"/>
</dbReference>
<organism evidence="13 14">
    <name type="scientific">Caenorhabditis auriculariae</name>
    <dbReference type="NCBI Taxonomy" id="2777116"/>
    <lineage>
        <taxon>Eukaryota</taxon>
        <taxon>Metazoa</taxon>
        <taxon>Ecdysozoa</taxon>
        <taxon>Nematoda</taxon>
        <taxon>Chromadorea</taxon>
        <taxon>Rhabditida</taxon>
        <taxon>Rhabditina</taxon>
        <taxon>Rhabditomorpha</taxon>
        <taxon>Rhabditoidea</taxon>
        <taxon>Rhabditidae</taxon>
        <taxon>Peloderinae</taxon>
        <taxon>Caenorhabditis</taxon>
    </lineage>
</organism>
<feature type="domain" description="Laminin EGF-like" evidence="10">
    <location>
        <begin position="944"/>
        <end position="991"/>
    </location>
</feature>
<dbReference type="OrthoDB" id="430826at2759"/>
<dbReference type="PROSITE" id="PS51115">
    <property type="entry name" value="LAMININ_IVA"/>
    <property type="match status" value="1"/>
</dbReference>
<feature type="disulfide bond" evidence="7">
    <location>
        <begin position="916"/>
        <end position="925"/>
    </location>
</feature>
<dbReference type="Gene3D" id="2.60.120.260">
    <property type="entry name" value="Galactose-binding domain-like"/>
    <property type="match status" value="1"/>
</dbReference>
<dbReference type="FunFam" id="2.10.25.10:FF:000166">
    <property type="entry name" value="laminin subunit gamma-1"/>
    <property type="match status" value="1"/>
</dbReference>
<feature type="domain" description="Laminin IV type A" evidence="11">
    <location>
        <begin position="527"/>
        <end position="699"/>
    </location>
</feature>
<dbReference type="SUPFAM" id="SSF57196">
    <property type="entry name" value="EGF/Laminin"/>
    <property type="match status" value="10"/>
</dbReference>
<dbReference type="FunFam" id="2.10.25.10:FF:000067">
    <property type="entry name" value="Laminin subunit gamma 1"/>
    <property type="match status" value="2"/>
</dbReference>
<evidence type="ECO:0000259" key="10">
    <source>
        <dbReference type="PROSITE" id="PS50027"/>
    </source>
</evidence>
<dbReference type="Pfam" id="PF00055">
    <property type="entry name" value="Laminin_N"/>
    <property type="match status" value="1"/>
</dbReference>
<feature type="domain" description="Laminin EGF-like" evidence="10">
    <location>
        <begin position="833"/>
        <end position="887"/>
    </location>
</feature>
<reference evidence="13" key="1">
    <citation type="submission" date="2020-10" db="EMBL/GenBank/DDBJ databases">
        <authorList>
            <person name="Kikuchi T."/>
        </authorList>
    </citation>
    <scope>NUCLEOTIDE SEQUENCE</scope>
    <source>
        <strain evidence="13">NKZ352</strain>
    </source>
</reference>
<feature type="signal peptide" evidence="9">
    <location>
        <begin position="1"/>
        <end position="16"/>
    </location>
</feature>
<dbReference type="SMART" id="SM00180">
    <property type="entry name" value="EGF_Lam"/>
    <property type="match status" value="10"/>
</dbReference>
<feature type="disulfide bond" evidence="7">
    <location>
        <begin position="1013"/>
        <end position="1022"/>
    </location>
</feature>
<evidence type="ECO:0000259" key="11">
    <source>
        <dbReference type="PROSITE" id="PS51115"/>
    </source>
</evidence>
<evidence type="ECO:0000256" key="4">
    <source>
        <dbReference type="ARBA" id="ARBA00023180"/>
    </source>
</evidence>
<feature type="domain" description="Laminin EGF-like" evidence="10">
    <location>
        <begin position="734"/>
        <end position="782"/>
    </location>
</feature>
<dbReference type="FunFam" id="2.10.25.10:FF:000758">
    <property type="entry name" value="Laminin subunit gamma 1"/>
    <property type="match status" value="1"/>
</dbReference>
<dbReference type="InterPro" id="IPR002049">
    <property type="entry name" value="LE_dom"/>
</dbReference>
<comment type="subunit">
    <text evidence="6">Laminin is a complex glycoprotein, consisting of three different polypeptide chains (alpha, beta, gamma), which are bound to each other by disulfide bonds into a cross-shaped molecule comprising one long and three short arms with globules at each end.</text>
</comment>
<proteinExistence type="predicted"/>
<feature type="disulfide bond" evidence="7">
    <location>
        <begin position="946"/>
        <end position="963"/>
    </location>
</feature>
<keyword evidence="4" id="KW-0325">Glycoprotein</keyword>
<evidence type="ECO:0000313" key="14">
    <source>
        <dbReference type="Proteomes" id="UP000835052"/>
    </source>
</evidence>
<dbReference type="InterPro" id="IPR008211">
    <property type="entry name" value="Laminin_N"/>
</dbReference>
<feature type="chain" id="PRO_5035870226" evidence="9">
    <location>
        <begin position="17"/>
        <end position="1650"/>
    </location>
</feature>
<protein>
    <submittedName>
        <fullName evidence="13">Uncharacterized protein</fullName>
    </submittedName>
</protein>
<dbReference type="SMART" id="SM00181">
    <property type="entry name" value="EGF"/>
    <property type="match status" value="6"/>
</dbReference>
<name>A0A8S1HY00_9PELO</name>
<dbReference type="Proteomes" id="UP000835052">
    <property type="component" value="Unassembled WGS sequence"/>
</dbReference>
<comment type="caution">
    <text evidence="7">Lacks conserved residue(s) required for the propagation of feature annotation.</text>
</comment>
<keyword evidence="5 7" id="KW-0424">Laminin EGF-like domain</keyword>
<sequence length="1650" mass="182148">MRWILILTAFWRLANSQPAELYPSIDPNHFGADGSPCYDRQTRLPQRCVPDFINAAFNLRVEVTNTCGERYPTRFCVQSGHTGQRSVCETCDARHPVLSHPARYLTDFNNANNETWWQSETMNEGLQFPTSVNLTLTLGKTFDITYVRLKFISPRPESFVIYKKTDPEDDWTPWQFYSGSCRATYGIPEKSPILPGNEAVAQCTKEFSDISPITGGNIAFFYARKSAICSRFLKNSNVLQEWVTASAIKVVLNRMNTFGDEVFGDPQVLRSYYYAISDFAVGGRCKCNGHASECVGSSSVSGENRLVCRCEHNTQGADCNECLPFYNDRPWKAGTANEANECVACNCSELSNRCYFDQQLFEKTGHGGHCVDCQGNTQGVHCEECVANFWRRPRENFCISCGCNEIGSLSSQCDAEGQCKCKPGVGGRYCDQCLDGFFEFGLNGCRNCNCEAAGSVDNQPRCDRATGTCACKSNVEGRQCNKCKPGYFDLSKDNQAGCTPCFCYGHSSICSTADGYFARNVSSRFDGDKEKWTAISRLGVKDTQWAELDKAVAVSDTENLPVYFVAPEQFTGDQRSSYNQDLVFTLKVAKHPTNQDVSDVVIVGADRQELSTSITSQGNPMPSTDPKTYRFRLHADHSYNWHPKINELDFIGILSNVTAIKIRGTYSYRDIGYLSSVDLGTAGIVASATNPKTATWIEHCDCLPGFVGQFCESCAPGFRRETKYGGPFNRCVKCDCHGHSDSCEAESGACICEDNTAGDTCERCARGFYGDAFKGTPDDCQECPCPENGPCILHTDGDIVCTECPNGYTGRRCEECSDGYFGSPKNGAECKECACSGNIDPNSIGNCDRITGECRKCVYNTDGFNCEKCRAGFWGDALKEPKGNCQACGCFAPGTKRPNNDYNLLECRQSDGQCDCLPNVAGLQCDECARGFYNISSGIGCQACDCDLLGSENETCDLSTGQCNCKPGVTGKRCDQCSPYHFGFSVNGCQFCDCESIGSESAQCDVVTGQCLCRQNVEGRRCDQCVENRYGIVSGCLPCDDCYGLIQTRVNAFRGTLKGLDAALKEIIENPAPKNDAIFDDHVKKVAFEVTLLQETVTKKLESGETPIVGKMAELRKELAEALAGVNGIDEFVKTAKEDDETVRTGLRRWALVSADARSELENALHYLLEEGAKHSELAISASKKYGEQSEQMSILAQTTREEAEKQTKLAGEIEVLAETAIKSSTLAHKEASDAIYGGEQLSKQITELKERHVQLNDSLVKTLILSEEQKKAAEDANNLAALSLTNVDGVRLPSVNPKDVLFLSSLVYTKNRFFPLNTQRRIEEDRRGSRDDCGKLEEGKKATAKALFDKAERIAAEAKNELQTVQDQQTIADQLMADVDVARAKSEDSLKLAERTLKDAEATLETLMAFNERIEASRMVATEELKKLKEINDNLDKADDVTKGTEGILGDAVKKAQKAKELASEAGDDVKSVEEKASNARLAVFETKKSALNLKDEVDALIDEITETSTNLDYYKQQAEDDRQMATEAVRKAALSEKTAKDANETVYNEVELIKRIIDALDNMDEVNNAELDELEDELDEIDEILAKADLEKEVNASKMYQAEDEKRIAQIKAEITLLQKEVLNLEEIRDALPTKCFNVINLEQEGQK</sequence>
<evidence type="ECO:0000256" key="3">
    <source>
        <dbReference type="ARBA" id="ARBA00023157"/>
    </source>
</evidence>
<dbReference type="PROSITE" id="PS50027">
    <property type="entry name" value="EGF_LAM_2"/>
    <property type="match status" value="7"/>
</dbReference>
<dbReference type="SMART" id="SM00136">
    <property type="entry name" value="LamNT"/>
    <property type="match status" value="1"/>
</dbReference>
<evidence type="ECO:0000313" key="13">
    <source>
        <dbReference type="EMBL" id="CAD6199317.1"/>
    </source>
</evidence>
<feature type="disulfide bond" evidence="7">
    <location>
        <begin position="944"/>
        <end position="956"/>
    </location>
</feature>
<feature type="domain" description="Laminin EGF-like" evidence="10">
    <location>
        <begin position="888"/>
        <end position="943"/>
    </location>
</feature>
<comment type="caution">
    <text evidence="13">The sequence shown here is derived from an EMBL/GenBank/DDBJ whole genome shotgun (WGS) entry which is preliminary data.</text>
</comment>